<keyword evidence="6" id="KW-1185">Reference proteome</keyword>
<dbReference type="GO" id="GO:0005884">
    <property type="term" value="C:actin filament"/>
    <property type="evidence" value="ECO:0007669"/>
    <property type="project" value="InterPro"/>
</dbReference>
<dbReference type="PANTHER" id="PTHR45920:SF7">
    <property type="entry name" value="FORMIN-G"/>
    <property type="match status" value="1"/>
</dbReference>
<dbReference type="InterPro" id="IPR015425">
    <property type="entry name" value="FH2_Formin"/>
</dbReference>
<feature type="compositionally biased region" description="Pro residues" evidence="3">
    <location>
        <begin position="848"/>
        <end position="913"/>
    </location>
</feature>
<dbReference type="GO" id="GO:0005737">
    <property type="term" value="C:cytoplasm"/>
    <property type="evidence" value="ECO:0007669"/>
    <property type="project" value="TreeGrafter"/>
</dbReference>
<dbReference type="Pfam" id="PF02181">
    <property type="entry name" value="FH2"/>
    <property type="match status" value="1"/>
</dbReference>
<dbReference type="GO" id="GO:0030866">
    <property type="term" value="P:cortical actin cytoskeleton organization"/>
    <property type="evidence" value="ECO:0007669"/>
    <property type="project" value="TreeGrafter"/>
</dbReference>
<gene>
    <name evidence="5" type="ORF">O3G_MSEX007954</name>
</gene>
<evidence type="ECO:0000259" key="4">
    <source>
        <dbReference type="PROSITE" id="PS51444"/>
    </source>
</evidence>
<comment type="similarity">
    <text evidence="1">Belongs to the formin homology family. Cappuccino subfamily.</text>
</comment>
<dbReference type="InterPro" id="IPR001265">
    <property type="entry name" value="Formin_Cappuccino_subfam"/>
</dbReference>
<dbReference type="GO" id="GO:0051015">
    <property type="term" value="F:actin filament binding"/>
    <property type="evidence" value="ECO:0007669"/>
    <property type="project" value="TreeGrafter"/>
</dbReference>
<dbReference type="Proteomes" id="UP000791440">
    <property type="component" value="Unassembled WGS sequence"/>
</dbReference>
<feature type="region of interest" description="Disordered" evidence="3">
    <location>
        <begin position="1"/>
        <end position="129"/>
    </location>
</feature>
<dbReference type="PANTHER" id="PTHR45920">
    <property type="entry name" value="FORMIN HOMOLOGY 2 DOMAIN CONTAINING, ISOFORM I"/>
    <property type="match status" value="1"/>
</dbReference>
<feature type="compositionally biased region" description="Polar residues" evidence="3">
    <location>
        <begin position="116"/>
        <end position="129"/>
    </location>
</feature>
<dbReference type="PROSITE" id="PS51444">
    <property type="entry name" value="FH2"/>
    <property type="match status" value="1"/>
</dbReference>
<feature type="region of interest" description="Disordered" evidence="3">
    <location>
        <begin position="1292"/>
        <end position="1311"/>
    </location>
</feature>
<feature type="compositionally biased region" description="Pro residues" evidence="3">
    <location>
        <begin position="812"/>
        <end position="840"/>
    </location>
</feature>
<keyword evidence="2" id="KW-0175">Coiled coil</keyword>
<feature type="compositionally biased region" description="Basic residues" evidence="3">
    <location>
        <begin position="36"/>
        <end position="45"/>
    </location>
</feature>
<evidence type="ECO:0000313" key="5">
    <source>
        <dbReference type="EMBL" id="KAG6453063.1"/>
    </source>
</evidence>
<feature type="coiled-coil region" evidence="2">
    <location>
        <begin position="454"/>
        <end position="481"/>
    </location>
</feature>
<dbReference type="InterPro" id="IPR042201">
    <property type="entry name" value="FH2_Formin_sf"/>
</dbReference>
<feature type="compositionally biased region" description="Pro residues" evidence="3">
    <location>
        <begin position="922"/>
        <end position="955"/>
    </location>
</feature>
<feature type="compositionally biased region" description="Basic residues" evidence="3">
    <location>
        <begin position="18"/>
        <end position="28"/>
    </location>
</feature>
<feature type="compositionally biased region" description="Polar residues" evidence="3">
    <location>
        <begin position="785"/>
        <end position="808"/>
    </location>
</feature>
<dbReference type="SUPFAM" id="SSF101447">
    <property type="entry name" value="Formin homology 2 domain (FH2 domain)"/>
    <property type="match status" value="1"/>
</dbReference>
<feature type="compositionally biased region" description="Basic and acidic residues" evidence="3">
    <location>
        <begin position="740"/>
        <end position="760"/>
    </location>
</feature>
<comment type="caution">
    <text evidence="5">The sequence shown here is derived from an EMBL/GenBank/DDBJ whole genome shotgun (WGS) entry which is preliminary data.</text>
</comment>
<reference evidence="5" key="2">
    <citation type="submission" date="2020-12" db="EMBL/GenBank/DDBJ databases">
        <authorList>
            <person name="Kanost M."/>
        </authorList>
    </citation>
    <scope>NUCLEOTIDE SEQUENCE</scope>
</reference>
<organism evidence="5 6">
    <name type="scientific">Manduca sexta</name>
    <name type="common">Tobacco hawkmoth</name>
    <name type="synonym">Tobacco hornworm</name>
    <dbReference type="NCBI Taxonomy" id="7130"/>
    <lineage>
        <taxon>Eukaryota</taxon>
        <taxon>Metazoa</taxon>
        <taxon>Ecdysozoa</taxon>
        <taxon>Arthropoda</taxon>
        <taxon>Hexapoda</taxon>
        <taxon>Insecta</taxon>
        <taxon>Pterygota</taxon>
        <taxon>Neoptera</taxon>
        <taxon>Endopterygota</taxon>
        <taxon>Lepidoptera</taxon>
        <taxon>Glossata</taxon>
        <taxon>Ditrysia</taxon>
        <taxon>Bombycoidea</taxon>
        <taxon>Sphingidae</taxon>
        <taxon>Sphinginae</taxon>
        <taxon>Sphingini</taxon>
        <taxon>Manduca</taxon>
    </lineage>
</organism>
<accession>A0A922CPI1</accession>
<feature type="compositionally biased region" description="Basic and acidic residues" evidence="3">
    <location>
        <begin position="1298"/>
        <end position="1311"/>
    </location>
</feature>
<feature type="region of interest" description="Disordered" evidence="3">
    <location>
        <begin position="737"/>
        <end position="955"/>
    </location>
</feature>
<protein>
    <recommendedName>
        <fullName evidence="4">FH2 domain-containing protein</fullName>
    </recommendedName>
</protein>
<proteinExistence type="inferred from homology"/>
<dbReference type="GO" id="GO:0045010">
    <property type="term" value="P:actin nucleation"/>
    <property type="evidence" value="ECO:0007669"/>
    <property type="project" value="InterPro"/>
</dbReference>
<feature type="compositionally biased region" description="Basic and acidic residues" evidence="3">
    <location>
        <begin position="103"/>
        <end position="115"/>
    </location>
</feature>
<evidence type="ECO:0000313" key="6">
    <source>
        <dbReference type="Proteomes" id="UP000791440"/>
    </source>
</evidence>
<dbReference type="GO" id="GO:0008017">
    <property type="term" value="F:microtubule binding"/>
    <property type="evidence" value="ECO:0007669"/>
    <property type="project" value="InterPro"/>
</dbReference>
<evidence type="ECO:0000256" key="1">
    <source>
        <dbReference type="ARBA" id="ARBA00005271"/>
    </source>
</evidence>
<evidence type="ECO:0000256" key="3">
    <source>
        <dbReference type="SAM" id="MobiDB-lite"/>
    </source>
</evidence>
<dbReference type="EMBL" id="JH668436">
    <property type="protein sequence ID" value="KAG6453063.1"/>
    <property type="molecule type" value="Genomic_DNA"/>
</dbReference>
<dbReference type="PRINTS" id="PR00828">
    <property type="entry name" value="FORMIN"/>
</dbReference>
<sequence>MGNIQANEKQLKTGKSPAKGKHFIRNLNRKSPGRESKKHGRKKSDIKREPFDREFDKTPDSDNNEPVETSDNDTVECVFKTLSRDGERGESMSAQSEVTVTRCEYEPRVERRSPTRDQPPSADSTSESVFTDPLTPLAVELNQCYYSAESDSAHDDLPRTLTPSLPTHECCPTPLTVDMPHDDAASTLSADDTGKEQKLDVIDDSCHTLDNEKVMGGILSGLRTDTLERSTHECNHDFRDNRLKASPGQTSFTLSKHRKVELPPVGYEPSLTLLDHAVKGKERRPVSVSEVSSTLESNVLRKVASLTLEKHTESKIIRPKFVPDKLDFKLYEKFEGQMLLNWFISSVTENNHLKSLLSLQDLKNLGIQYCTHLLAAGVLRQIPDKDAPTEYIFKPNLMYYWAHMEVPASQPVTPGRLHMSAWLPDKDINRLSQDNLIDKNNFKNQNNNEEISDISEAKILISQLKRKLKDLEYQLEKYKINTQIDILNKNLEKGFESITEYNLLKNKTDLISKEVQTFNTASELNNLSNKTVISKPECDPVRTNVHIDNILVLSSQGGINDKAIQDDTSKPEIRSEKIENYCKLNKSRDCNNVFRKESLLEYESVESEKLPVNTKITKETLSSLEPVNNSEQSTFDTICESSSEASFLSSYASADLIVTKEQSPLDLNKTKNVALKNVSSSTNIPSMQVLYTMDKKQNELVEPIQPLHKQTNNQDVINGPSLNNQHNILKKNKVDVSISQRRESTDDVFLRSDEEPKELEQGSPLPPPLPGMPPHPPPTPGTDGTRVSTTYQKTSLPSPVLESSTSFYKTGPSPPPMPEMGLSPSPPPPMPMPAMDPQPPLMSDMGSPPSPMSKMVPPPPPMSGMGPPPPPMPGMGPPPPPMPGMGPPPPPMPGMGPPPPPMPGMGPPPPPMPGFAVSPPSGIHPPPPPMPGAGPPGIPGLGPGPPPPPSSSLGPVPFPAPPVGGWNMQRSTLRKTPVKPAAPMKPLYWTRILAAPPVSSCQGESEPSSKPLWLEIDETPLDNIDEFTDLFSRQVVKAPAKKKVEVKTKIQPVKILDSKRSQNVGILAQSLHVEFSEIENAIYNFDTSVVSLEALQQIYELRANEEELSMIKEHLKSKPDIPLDRPEAFLHDLSGIPNFAERISCFMFQADFEDSISTTMHKLDNLKHTCEFLTTSESLKKLFAIILTLGNYMNGGNGQRGQADGFGLEILAKLKDVKSKQSNVTLLHFIVRTYMRRCGGALSGACALPVPEPGDVARAAALDFNDVAAHLNDLDKQLKACKGKTKKVIESDTQSRNVAEEHQGSETKKDNTDVFKEKMTTFIYAAEEKLKTENENLDECRNKFIATVKFYQYTPKCGKVEECEPKEFFSLWTSFCSDFKDIYKKEEQIAIKEKLKEAKKLQDERKSLTQPIKEGGLKARLQKLSSSRK</sequence>
<feature type="compositionally biased region" description="Acidic residues" evidence="3">
    <location>
        <begin position="62"/>
        <end position="74"/>
    </location>
</feature>
<dbReference type="SMART" id="SM00498">
    <property type="entry name" value="FH2"/>
    <property type="match status" value="1"/>
</dbReference>
<feature type="compositionally biased region" description="Pro residues" evidence="3">
    <location>
        <begin position="764"/>
        <end position="780"/>
    </location>
</feature>
<feature type="region of interest" description="Disordered" evidence="3">
    <location>
        <begin position="1402"/>
        <end position="1429"/>
    </location>
</feature>
<feature type="domain" description="FH2" evidence="4">
    <location>
        <begin position="974"/>
        <end position="1405"/>
    </location>
</feature>
<feature type="compositionally biased region" description="Basic and acidic residues" evidence="3">
    <location>
        <begin position="46"/>
        <end position="60"/>
    </location>
</feature>
<name>A0A922CPI1_MANSE</name>
<evidence type="ECO:0000256" key="2">
    <source>
        <dbReference type="SAM" id="Coils"/>
    </source>
</evidence>
<reference evidence="5" key="1">
    <citation type="journal article" date="2016" name="Insect Biochem. Mol. Biol.">
        <title>Multifaceted biological insights from a draft genome sequence of the tobacco hornworm moth, Manduca sexta.</title>
        <authorList>
            <person name="Kanost M.R."/>
            <person name="Arrese E.L."/>
            <person name="Cao X."/>
            <person name="Chen Y.R."/>
            <person name="Chellapilla S."/>
            <person name="Goldsmith M.R."/>
            <person name="Grosse-Wilde E."/>
            <person name="Heckel D.G."/>
            <person name="Herndon N."/>
            <person name="Jiang H."/>
            <person name="Papanicolaou A."/>
            <person name="Qu J."/>
            <person name="Soulages J.L."/>
            <person name="Vogel H."/>
            <person name="Walters J."/>
            <person name="Waterhouse R.M."/>
            <person name="Ahn S.J."/>
            <person name="Almeida F.C."/>
            <person name="An C."/>
            <person name="Aqrawi P."/>
            <person name="Bretschneider A."/>
            <person name="Bryant W.B."/>
            <person name="Bucks S."/>
            <person name="Chao H."/>
            <person name="Chevignon G."/>
            <person name="Christen J.M."/>
            <person name="Clarke D.F."/>
            <person name="Dittmer N.T."/>
            <person name="Ferguson L.C.F."/>
            <person name="Garavelou S."/>
            <person name="Gordon K.H.J."/>
            <person name="Gunaratna R.T."/>
            <person name="Han Y."/>
            <person name="Hauser F."/>
            <person name="He Y."/>
            <person name="Heidel-Fischer H."/>
            <person name="Hirsh A."/>
            <person name="Hu Y."/>
            <person name="Jiang H."/>
            <person name="Kalra D."/>
            <person name="Klinner C."/>
            <person name="Konig C."/>
            <person name="Kovar C."/>
            <person name="Kroll A.R."/>
            <person name="Kuwar S.S."/>
            <person name="Lee S.L."/>
            <person name="Lehman R."/>
            <person name="Li K."/>
            <person name="Li Z."/>
            <person name="Liang H."/>
            <person name="Lovelace S."/>
            <person name="Lu Z."/>
            <person name="Mansfield J.H."/>
            <person name="McCulloch K.J."/>
            <person name="Mathew T."/>
            <person name="Morton B."/>
            <person name="Muzny D.M."/>
            <person name="Neunemann D."/>
            <person name="Ongeri F."/>
            <person name="Pauchet Y."/>
            <person name="Pu L.L."/>
            <person name="Pyrousis I."/>
            <person name="Rao X.J."/>
            <person name="Redding A."/>
            <person name="Roesel C."/>
            <person name="Sanchez-Gracia A."/>
            <person name="Schaack S."/>
            <person name="Shukla A."/>
            <person name="Tetreau G."/>
            <person name="Wang Y."/>
            <person name="Xiong G.H."/>
            <person name="Traut W."/>
            <person name="Walsh T.K."/>
            <person name="Worley K.C."/>
            <person name="Wu D."/>
            <person name="Wu W."/>
            <person name="Wu Y.Q."/>
            <person name="Zhang X."/>
            <person name="Zou Z."/>
            <person name="Zucker H."/>
            <person name="Briscoe A.D."/>
            <person name="Burmester T."/>
            <person name="Clem R.J."/>
            <person name="Feyereisen R."/>
            <person name="Grimmelikhuijzen C.J.P."/>
            <person name="Hamodrakas S.J."/>
            <person name="Hansson B.S."/>
            <person name="Huguet E."/>
            <person name="Jermiin L.S."/>
            <person name="Lan Q."/>
            <person name="Lehman H.K."/>
            <person name="Lorenzen M."/>
            <person name="Merzendorfer H."/>
            <person name="Michalopoulos I."/>
            <person name="Morton D.B."/>
            <person name="Muthukrishnan S."/>
            <person name="Oakeshott J.G."/>
            <person name="Palmer W."/>
            <person name="Park Y."/>
            <person name="Passarelli A.L."/>
            <person name="Rozas J."/>
            <person name="Schwartz L.M."/>
            <person name="Smith W."/>
            <person name="Southgate A."/>
            <person name="Vilcinskas A."/>
            <person name="Vogt R."/>
            <person name="Wang P."/>
            <person name="Werren J."/>
            <person name="Yu X.Q."/>
            <person name="Zhou J.J."/>
            <person name="Brown S.J."/>
            <person name="Scherer S.E."/>
            <person name="Richards S."/>
            <person name="Blissard G.W."/>
        </authorList>
    </citation>
    <scope>NUCLEOTIDE SEQUENCE</scope>
</reference>
<dbReference type="Gene3D" id="1.20.58.2220">
    <property type="entry name" value="Formin, FH2 domain"/>
    <property type="match status" value="1"/>
</dbReference>